<feature type="compositionally biased region" description="Acidic residues" evidence="1">
    <location>
        <begin position="454"/>
        <end position="522"/>
    </location>
</feature>
<evidence type="ECO:0000313" key="4">
    <source>
        <dbReference type="Proteomes" id="UP001151760"/>
    </source>
</evidence>
<feature type="domain" description="PLD phosphodiesterase" evidence="2">
    <location>
        <begin position="116"/>
        <end position="143"/>
    </location>
</feature>
<accession>A0ABQ5B508</accession>
<evidence type="ECO:0000259" key="2">
    <source>
        <dbReference type="PROSITE" id="PS50035"/>
    </source>
</evidence>
<dbReference type="InterPro" id="IPR001736">
    <property type="entry name" value="PLipase_D/transphosphatidylase"/>
</dbReference>
<feature type="non-terminal residue" evidence="3">
    <location>
        <position position="1"/>
    </location>
</feature>
<keyword evidence="3" id="KW-0695">RNA-directed DNA polymerase</keyword>
<keyword evidence="3" id="KW-0808">Transferase</keyword>
<reference evidence="3" key="2">
    <citation type="submission" date="2022-01" db="EMBL/GenBank/DDBJ databases">
        <authorList>
            <person name="Yamashiro T."/>
            <person name="Shiraishi A."/>
            <person name="Satake H."/>
            <person name="Nakayama K."/>
        </authorList>
    </citation>
    <scope>NUCLEOTIDE SEQUENCE</scope>
</reference>
<keyword evidence="4" id="KW-1185">Reference proteome</keyword>
<feature type="region of interest" description="Disordered" evidence="1">
    <location>
        <begin position="397"/>
        <end position="524"/>
    </location>
</feature>
<comment type="caution">
    <text evidence="3">The sequence shown here is derived from an EMBL/GenBank/DDBJ whole genome shotgun (WGS) entry which is preliminary data.</text>
</comment>
<dbReference type="Proteomes" id="UP001151760">
    <property type="component" value="Unassembled WGS sequence"/>
</dbReference>
<protein>
    <submittedName>
        <fullName evidence="3">Reverse transcriptase domain-containing protein</fullName>
    </submittedName>
</protein>
<evidence type="ECO:0000256" key="1">
    <source>
        <dbReference type="SAM" id="MobiDB-lite"/>
    </source>
</evidence>
<keyword evidence="3" id="KW-0548">Nucleotidyltransferase</keyword>
<gene>
    <name evidence="3" type="ORF">Tco_0842936</name>
</gene>
<evidence type="ECO:0000313" key="3">
    <source>
        <dbReference type="EMBL" id="GJT08474.1"/>
    </source>
</evidence>
<dbReference type="GO" id="GO:0003964">
    <property type="term" value="F:RNA-directed DNA polymerase activity"/>
    <property type="evidence" value="ECO:0007669"/>
    <property type="project" value="UniProtKB-KW"/>
</dbReference>
<dbReference type="EMBL" id="BQNB010012833">
    <property type="protein sequence ID" value="GJT08474.1"/>
    <property type="molecule type" value="Genomic_DNA"/>
</dbReference>
<organism evidence="3 4">
    <name type="scientific">Tanacetum coccineum</name>
    <dbReference type="NCBI Taxonomy" id="301880"/>
    <lineage>
        <taxon>Eukaryota</taxon>
        <taxon>Viridiplantae</taxon>
        <taxon>Streptophyta</taxon>
        <taxon>Embryophyta</taxon>
        <taxon>Tracheophyta</taxon>
        <taxon>Spermatophyta</taxon>
        <taxon>Magnoliopsida</taxon>
        <taxon>eudicotyledons</taxon>
        <taxon>Gunneridae</taxon>
        <taxon>Pentapetalae</taxon>
        <taxon>asterids</taxon>
        <taxon>campanulids</taxon>
        <taxon>Asterales</taxon>
        <taxon>Asteraceae</taxon>
        <taxon>Asteroideae</taxon>
        <taxon>Anthemideae</taxon>
        <taxon>Anthemidinae</taxon>
        <taxon>Tanacetum</taxon>
    </lineage>
</organism>
<sequence length="888" mass="98060">WWSCCDPCLDADFLVADSMYLKVAFGVSFKMLLFNPLVLSTKDLSRNLKLTASNSSLGEDFPTGKDNSIVSTGSTKVVPAGSSILFLVIDYTRSYIEFTILCDVLCVKGIRGSGSVSPIRHIQGMIVDDEFVSLGSANINQRLTEGTSAMGAYQPHQNWARKGSNPSRQVHRFVALKSLVEWPQPLPVWCYLTAECYNIGKICCGGEACHLDEQNPRCLEDWENLDFQDLVVDGECFQVEVHCCRVEKVLEYVLLLEMDFDGACGGERDLFLGCDEGVLSFGCSSLEDGAKEIFPKEKFPSSQLGTNFVKVEFVGVSLKLSLSGSRNGYVSFNKIMLGAKEIAIDIVMSDSDESGITYTAVSSPYEDLSDIGSPRADDHEFLELPYMPEDPYVEAALQAPPSPDYVPGPEEPEQAPLSPDYVPGPEHADDEIVAEDQPGAEDASPTAQSPDYVPETDPEADPEEDDDEDPEEDPIDYPADGGDDGDDEMDIEEDEDDDMDIDADEEDEDDEMDVEVDEEAEEEHPAPAYPVVVALPATAPSAEETEPFETDELPDCLLFFTPASPLSLWSSSHPDSFPLSLPSPVLSAPPPSPIRSLGYRAATIRMRAKAATTSHSLPLPPPPCPHQLLLHYTICIALGPRYKVGESSAAAAARPAGGLRADYGFVATMDREIRRDPERYVGYGITDSWDEIVETLQGAPVSTDTELGAHVREFESMVRRDTDEIYTMLDDEQSQRQLLAGRVNMLFRDRRGHAHTRLLMETKARMSREAWGRSMDASDLARAEVMSLRTTVHAQMSEITELQSADRSRQRAISDLLKTDRERREEMRELRAADRTRQQQIIQTLTVMQTLQREMIPLQGLVTTLQGQVTALQGQVMALQGQVTALQG</sequence>
<proteinExistence type="predicted"/>
<dbReference type="PROSITE" id="PS50035">
    <property type="entry name" value="PLD"/>
    <property type="match status" value="1"/>
</dbReference>
<name>A0ABQ5B508_9ASTR</name>
<reference evidence="3" key="1">
    <citation type="journal article" date="2022" name="Int. J. Mol. Sci.">
        <title>Draft Genome of Tanacetum Coccineum: Genomic Comparison of Closely Related Tanacetum-Family Plants.</title>
        <authorList>
            <person name="Yamashiro T."/>
            <person name="Shiraishi A."/>
            <person name="Nakayama K."/>
            <person name="Satake H."/>
        </authorList>
    </citation>
    <scope>NUCLEOTIDE SEQUENCE</scope>
</reference>